<dbReference type="InterPro" id="IPR036638">
    <property type="entry name" value="HLH_DNA-bd_sf"/>
</dbReference>
<dbReference type="AlphaFoldDB" id="A0A5C5G6L1"/>
<dbReference type="OrthoDB" id="71302at2759"/>
<evidence type="ECO:0000313" key="3">
    <source>
        <dbReference type="EMBL" id="TNY24032.1"/>
    </source>
</evidence>
<dbReference type="InterPro" id="IPR011598">
    <property type="entry name" value="bHLH_dom"/>
</dbReference>
<gene>
    <name evidence="3" type="ORF">DMC30DRAFT_387808</name>
</gene>
<comment type="caution">
    <text evidence="3">The sequence shown here is derived from an EMBL/GenBank/DDBJ whole genome shotgun (WGS) entry which is preliminary data.</text>
</comment>
<dbReference type="PANTHER" id="PTHR47787:SF1">
    <property type="entry name" value="CENTROMERE-BINDING PROTEIN 1"/>
    <property type="match status" value="1"/>
</dbReference>
<dbReference type="STRING" id="5288.A0A5C5G6L1"/>
<dbReference type="GO" id="GO:0046983">
    <property type="term" value="F:protein dimerization activity"/>
    <property type="evidence" value="ECO:0007669"/>
    <property type="project" value="InterPro"/>
</dbReference>
<reference evidence="3 4" key="1">
    <citation type="submission" date="2019-03" db="EMBL/GenBank/DDBJ databases">
        <title>Rhodosporidium diobovatum UCD-FST 08-225 genome sequencing, assembly, and annotation.</title>
        <authorList>
            <person name="Fakankun I.U."/>
            <person name="Fristensky B."/>
            <person name="Levin D.B."/>
        </authorList>
    </citation>
    <scope>NUCLEOTIDE SEQUENCE [LARGE SCALE GENOMIC DNA]</scope>
    <source>
        <strain evidence="3 4">UCD-FST 08-225</strain>
    </source>
</reference>
<evidence type="ECO:0000313" key="4">
    <source>
        <dbReference type="Proteomes" id="UP000311382"/>
    </source>
</evidence>
<feature type="compositionally biased region" description="Gly residues" evidence="1">
    <location>
        <begin position="143"/>
        <end position="152"/>
    </location>
</feature>
<dbReference type="GO" id="GO:0003700">
    <property type="term" value="F:DNA-binding transcription factor activity"/>
    <property type="evidence" value="ECO:0007669"/>
    <property type="project" value="TreeGrafter"/>
</dbReference>
<dbReference type="SUPFAM" id="SSF47459">
    <property type="entry name" value="HLH, helix-loop-helix DNA-binding domain"/>
    <property type="match status" value="1"/>
</dbReference>
<evidence type="ECO:0000256" key="1">
    <source>
        <dbReference type="SAM" id="MobiDB-lite"/>
    </source>
</evidence>
<dbReference type="Pfam" id="PF00010">
    <property type="entry name" value="HLH"/>
    <property type="match status" value="1"/>
</dbReference>
<feature type="region of interest" description="Disordered" evidence="1">
    <location>
        <begin position="1"/>
        <end position="78"/>
    </location>
</feature>
<feature type="compositionally biased region" description="Low complexity" evidence="1">
    <location>
        <begin position="52"/>
        <end position="65"/>
    </location>
</feature>
<name>A0A5C5G6L1_9BASI</name>
<proteinExistence type="predicted"/>
<dbReference type="EMBL" id="SOZI01000005">
    <property type="protein sequence ID" value="TNY24032.1"/>
    <property type="molecule type" value="Genomic_DNA"/>
</dbReference>
<feature type="domain" description="BHLH" evidence="2">
    <location>
        <begin position="11"/>
        <end position="95"/>
    </location>
</feature>
<organism evidence="3 4">
    <name type="scientific">Rhodotorula diobovata</name>
    <dbReference type="NCBI Taxonomy" id="5288"/>
    <lineage>
        <taxon>Eukaryota</taxon>
        <taxon>Fungi</taxon>
        <taxon>Dikarya</taxon>
        <taxon>Basidiomycota</taxon>
        <taxon>Pucciniomycotina</taxon>
        <taxon>Microbotryomycetes</taxon>
        <taxon>Sporidiobolales</taxon>
        <taxon>Sporidiobolaceae</taxon>
        <taxon>Rhodotorula</taxon>
    </lineage>
</organism>
<dbReference type="SMART" id="SM00353">
    <property type="entry name" value="HLH"/>
    <property type="match status" value="1"/>
</dbReference>
<sequence length="183" mass="19281">MNMNEEDWERSRKDNHKEVERRRRETINAGITQLGLLLPPGAPSHPAPPSSSAPSAPGAAPSSVASPPPPQSAAAAAKVNKAHVLTRAAAYITQLREQQARTIDQWTLDKLLADQNLKHARDECDRLRAENEALRERVAQLEGAGGGLGGGATAANGGTKRAAPDEPGAIEGADAAKKARVEP</sequence>
<evidence type="ECO:0000259" key="2">
    <source>
        <dbReference type="PROSITE" id="PS50888"/>
    </source>
</evidence>
<feature type="region of interest" description="Disordered" evidence="1">
    <location>
        <begin position="141"/>
        <end position="183"/>
    </location>
</feature>
<dbReference type="PANTHER" id="PTHR47787">
    <property type="entry name" value="CENTROMERE-BINDING PROTEIN 1"/>
    <property type="match status" value="1"/>
</dbReference>
<feature type="compositionally biased region" description="Pro residues" evidence="1">
    <location>
        <begin position="40"/>
        <end position="51"/>
    </location>
</feature>
<dbReference type="PROSITE" id="PS50888">
    <property type="entry name" value="BHLH"/>
    <property type="match status" value="1"/>
</dbReference>
<accession>A0A5C5G6L1</accession>
<feature type="compositionally biased region" description="Basic and acidic residues" evidence="1">
    <location>
        <begin position="9"/>
        <end position="26"/>
    </location>
</feature>
<dbReference type="Proteomes" id="UP000311382">
    <property type="component" value="Unassembled WGS sequence"/>
</dbReference>
<protein>
    <recommendedName>
        <fullName evidence="2">BHLH domain-containing protein</fullName>
    </recommendedName>
</protein>
<dbReference type="GO" id="GO:0005634">
    <property type="term" value="C:nucleus"/>
    <property type="evidence" value="ECO:0007669"/>
    <property type="project" value="TreeGrafter"/>
</dbReference>
<dbReference type="Gene3D" id="4.10.280.10">
    <property type="entry name" value="Helix-loop-helix DNA-binding domain"/>
    <property type="match status" value="1"/>
</dbReference>
<keyword evidence="4" id="KW-1185">Reference proteome</keyword>
<feature type="compositionally biased region" description="Basic and acidic residues" evidence="1">
    <location>
        <begin position="174"/>
        <end position="183"/>
    </location>
</feature>